<accession>A0A8S1K313</accession>
<keyword evidence="2" id="KW-1185">Reference proteome</keyword>
<organism evidence="1 2">
    <name type="scientific">Paramecium primaurelia</name>
    <dbReference type="NCBI Taxonomy" id="5886"/>
    <lineage>
        <taxon>Eukaryota</taxon>
        <taxon>Sar</taxon>
        <taxon>Alveolata</taxon>
        <taxon>Ciliophora</taxon>
        <taxon>Intramacronucleata</taxon>
        <taxon>Oligohymenophorea</taxon>
        <taxon>Peniculida</taxon>
        <taxon>Parameciidae</taxon>
        <taxon>Paramecium</taxon>
    </lineage>
</organism>
<name>A0A8S1K313_PARPR</name>
<reference evidence="1" key="1">
    <citation type="submission" date="2021-01" db="EMBL/GenBank/DDBJ databases">
        <authorList>
            <consortium name="Genoscope - CEA"/>
            <person name="William W."/>
        </authorList>
    </citation>
    <scope>NUCLEOTIDE SEQUENCE</scope>
</reference>
<evidence type="ECO:0000313" key="1">
    <source>
        <dbReference type="EMBL" id="CAD8049689.1"/>
    </source>
</evidence>
<protein>
    <submittedName>
        <fullName evidence="1">Uncharacterized protein</fullName>
    </submittedName>
</protein>
<proteinExistence type="predicted"/>
<dbReference type="AlphaFoldDB" id="A0A8S1K313"/>
<evidence type="ECO:0000313" key="2">
    <source>
        <dbReference type="Proteomes" id="UP000688137"/>
    </source>
</evidence>
<comment type="caution">
    <text evidence="1">The sequence shown here is derived from an EMBL/GenBank/DDBJ whole genome shotgun (WGS) entry which is preliminary data.</text>
</comment>
<gene>
    <name evidence="1" type="ORF">PPRIM_AZ9-3.1.T0140115</name>
</gene>
<dbReference type="Proteomes" id="UP000688137">
    <property type="component" value="Unassembled WGS sequence"/>
</dbReference>
<sequence>MISQQLHKQQLQFQQQPITPTMHLKGILQELPKETLFQKYMKSRLNKKQNRNLNKSPELLPLQPKNIINQTTYVIKNKQCSLKNKVKKYLTEVDSISTTKVVQRKNPFIKKKKSENWNDLDGWNVIDETFYQ</sequence>
<dbReference type="OMA" id="WNVIDET"/>
<dbReference type="EMBL" id="CAJJDM010000011">
    <property type="protein sequence ID" value="CAD8049689.1"/>
    <property type="molecule type" value="Genomic_DNA"/>
</dbReference>